<reference evidence="2 3" key="2">
    <citation type="journal article" date="2010" name="Stand. Genomic Sci.">
        <title>Complete genome sequence of Sebaldella termitidis type strain (NCTC 11300).</title>
        <authorList>
            <person name="Harmon-Smith M."/>
            <person name="Celia L."/>
            <person name="Chertkov O."/>
            <person name="Lapidus A."/>
            <person name="Copeland A."/>
            <person name="Glavina Del Rio T."/>
            <person name="Nolan M."/>
            <person name="Lucas S."/>
            <person name="Tice H."/>
            <person name="Cheng J.F."/>
            <person name="Han C."/>
            <person name="Detter J.C."/>
            <person name="Bruce D."/>
            <person name="Goodwin L."/>
            <person name="Pitluck S."/>
            <person name="Pati A."/>
            <person name="Liolios K."/>
            <person name="Ivanova N."/>
            <person name="Mavromatis K."/>
            <person name="Mikhailova N."/>
            <person name="Chen A."/>
            <person name="Palaniappan K."/>
            <person name="Land M."/>
            <person name="Hauser L."/>
            <person name="Chang Y.J."/>
            <person name="Jeffries C.D."/>
            <person name="Brettin T."/>
            <person name="Goker M."/>
            <person name="Beck B."/>
            <person name="Bristow J."/>
            <person name="Eisen J.A."/>
            <person name="Markowitz V."/>
            <person name="Hugenholtz P."/>
            <person name="Kyrpides N.C."/>
            <person name="Klenk H.P."/>
            <person name="Chen F."/>
        </authorList>
    </citation>
    <scope>NUCLEOTIDE SEQUENCE [LARGE SCALE GENOMIC DNA]</scope>
    <source>
        <strain evidence="3">ATCC 33386 / NCTC 11300</strain>
    </source>
</reference>
<reference evidence="3" key="1">
    <citation type="submission" date="2009-09" db="EMBL/GenBank/DDBJ databases">
        <title>The complete chromosome of Sebaldella termitidis ATCC 33386.</title>
        <authorList>
            <consortium name="US DOE Joint Genome Institute (JGI-PGF)"/>
            <person name="Lucas S."/>
            <person name="Copeland A."/>
            <person name="Lapidus A."/>
            <person name="Glavina del Rio T."/>
            <person name="Dalin E."/>
            <person name="Tice H."/>
            <person name="Bruce D."/>
            <person name="Goodwin L."/>
            <person name="Pitluck S."/>
            <person name="Kyrpides N."/>
            <person name="Mavromatis K."/>
            <person name="Ivanova N."/>
            <person name="Mikhailova N."/>
            <person name="Sims D."/>
            <person name="Meincke L."/>
            <person name="Brettin T."/>
            <person name="Detter J.C."/>
            <person name="Han C."/>
            <person name="Larimer F."/>
            <person name="Land M."/>
            <person name="Hauser L."/>
            <person name="Markowitz V."/>
            <person name="Cheng J.F."/>
            <person name="Hugenholtz P."/>
            <person name="Woyke T."/>
            <person name="Wu D."/>
            <person name="Eisen J.A."/>
        </authorList>
    </citation>
    <scope>NUCLEOTIDE SEQUENCE [LARGE SCALE GENOMIC DNA]</scope>
    <source>
        <strain evidence="3">ATCC 33386 / NCTC 11300</strain>
    </source>
</reference>
<evidence type="ECO:0000313" key="3">
    <source>
        <dbReference type="Proteomes" id="UP000000845"/>
    </source>
</evidence>
<keyword evidence="1" id="KW-0732">Signal</keyword>
<dbReference type="EMBL" id="CP001739">
    <property type="protein sequence ID" value="ACZ10497.1"/>
    <property type="molecule type" value="Genomic_DNA"/>
</dbReference>
<sequence>MKKLYLVCLLFILGLVSFAETYTKTEQREIVKQFGVFQSALKGKKFDKTAEVIYFPLSYEFEDAETASENKNEFFKSLKDLTLPKVDTKTNKISKYSKKGNSKTCDFEVTNKFVSSDDSEFLENYGVNTDKYFVVTASYFTTSDDTDLIDGCAGYNTYFFQLKNKELKLVKKVELP</sequence>
<feature type="chain" id="PRO_5003020421" evidence="1">
    <location>
        <begin position="20"/>
        <end position="176"/>
    </location>
</feature>
<name>D1ARL1_SEBTE</name>
<dbReference type="KEGG" id="str:Sterm_3663"/>
<gene>
    <name evidence="2" type="ordered locus">Sterm_3663</name>
</gene>
<keyword evidence="3" id="KW-1185">Reference proteome</keyword>
<organism evidence="2 3">
    <name type="scientific">Sebaldella termitidis (strain ATCC 33386 / NCTC 11300)</name>
    <dbReference type="NCBI Taxonomy" id="526218"/>
    <lineage>
        <taxon>Bacteria</taxon>
        <taxon>Fusobacteriati</taxon>
        <taxon>Fusobacteriota</taxon>
        <taxon>Fusobacteriia</taxon>
        <taxon>Fusobacteriales</taxon>
        <taxon>Leptotrichiaceae</taxon>
        <taxon>Sebaldella</taxon>
    </lineage>
</organism>
<accession>D1ARL1</accession>
<feature type="signal peptide" evidence="1">
    <location>
        <begin position="1"/>
        <end position="19"/>
    </location>
</feature>
<protein>
    <submittedName>
        <fullName evidence="2">Uncharacterized protein</fullName>
    </submittedName>
</protein>
<evidence type="ECO:0000313" key="2">
    <source>
        <dbReference type="EMBL" id="ACZ10497.1"/>
    </source>
</evidence>
<evidence type="ECO:0000256" key="1">
    <source>
        <dbReference type="SAM" id="SignalP"/>
    </source>
</evidence>
<dbReference type="Proteomes" id="UP000000845">
    <property type="component" value="Chromosome"/>
</dbReference>
<dbReference type="RefSeq" id="WP_012863079.1">
    <property type="nucleotide sequence ID" value="NC_013517.1"/>
</dbReference>
<dbReference type="AlphaFoldDB" id="D1ARL1"/>
<dbReference type="HOGENOM" id="CLU_1524112_0_0_0"/>
<proteinExistence type="predicted"/>